<dbReference type="Gene3D" id="1.10.10.10">
    <property type="entry name" value="Winged helix-like DNA-binding domain superfamily/Winged helix DNA-binding domain"/>
    <property type="match status" value="1"/>
</dbReference>
<dbReference type="PANTHER" id="PTHR43133">
    <property type="entry name" value="RNA POLYMERASE ECF-TYPE SIGMA FACTO"/>
    <property type="match status" value="1"/>
</dbReference>
<feature type="domain" description="RNA polymerase sigma-70 ECF-like HTH" evidence="4">
    <location>
        <begin position="21"/>
        <end position="201"/>
    </location>
</feature>
<dbReference type="Gene3D" id="1.10.1740.10">
    <property type="match status" value="1"/>
</dbReference>
<evidence type="ECO:0000259" key="4">
    <source>
        <dbReference type="Pfam" id="PF07638"/>
    </source>
</evidence>
<evidence type="ECO:0000313" key="5">
    <source>
        <dbReference type="EMBL" id="PQO30605.1"/>
    </source>
</evidence>
<dbReference type="EMBL" id="PUIA01000038">
    <property type="protein sequence ID" value="PQO30605.1"/>
    <property type="molecule type" value="Genomic_DNA"/>
</dbReference>
<evidence type="ECO:0000256" key="2">
    <source>
        <dbReference type="ARBA" id="ARBA00023082"/>
    </source>
</evidence>
<evidence type="ECO:0000256" key="3">
    <source>
        <dbReference type="ARBA" id="ARBA00023163"/>
    </source>
</evidence>
<dbReference type="InterPro" id="IPR014284">
    <property type="entry name" value="RNA_pol_sigma-70_dom"/>
</dbReference>
<evidence type="ECO:0000313" key="6">
    <source>
        <dbReference type="Proteomes" id="UP000240009"/>
    </source>
</evidence>
<sequence>MRIKSTPLPSVRRNLIFMSDDVESLLASLSSGKRDAADKLLPILYQELKGIANQHMRNERADHTLQATALVHEAFLKLVDQNRVEWKGKAHFCAVASNIMRRILVDHARTKNAAKRGKGAQRITLEEGLVAGDPQNNVDLVELDELLTELAELNPRHAKIIEMRYFAGMTVEETAAALDVSVSTVKGDWRMAKAWLTARLDDGSQTDNS</sequence>
<dbReference type="InterPro" id="IPR013324">
    <property type="entry name" value="RNA_pol_sigma_r3/r4-like"/>
</dbReference>
<name>A0A2S8FEL9_9BACT</name>
<keyword evidence="2" id="KW-0731">Sigma factor</keyword>
<dbReference type="InterPro" id="IPR053812">
    <property type="entry name" value="HTH_Sigma70_ECF-like"/>
</dbReference>
<keyword evidence="3" id="KW-0804">Transcription</keyword>
<dbReference type="InterPro" id="IPR036388">
    <property type="entry name" value="WH-like_DNA-bd_sf"/>
</dbReference>
<protein>
    <submittedName>
        <fullName evidence="5">RNA polymerase subunit sigma-70</fullName>
    </submittedName>
</protein>
<organism evidence="5 6">
    <name type="scientific">Blastopirellula marina</name>
    <dbReference type="NCBI Taxonomy" id="124"/>
    <lineage>
        <taxon>Bacteria</taxon>
        <taxon>Pseudomonadati</taxon>
        <taxon>Planctomycetota</taxon>
        <taxon>Planctomycetia</taxon>
        <taxon>Pirellulales</taxon>
        <taxon>Pirellulaceae</taxon>
        <taxon>Blastopirellula</taxon>
    </lineage>
</organism>
<dbReference type="OrthoDB" id="278371at2"/>
<dbReference type="Proteomes" id="UP000240009">
    <property type="component" value="Unassembled WGS sequence"/>
</dbReference>
<dbReference type="Pfam" id="PF07638">
    <property type="entry name" value="Sigma70_ECF"/>
    <property type="match status" value="1"/>
</dbReference>
<evidence type="ECO:0000256" key="1">
    <source>
        <dbReference type="ARBA" id="ARBA00023015"/>
    </source>
</evidence>
<dbReference type="InterPro" id="IPR039425">
    <property type="entry name" value="RNA_pol_sigma-70-like"/>
</dbReference>
<proteinExistence type="predicted"/>
<dbReference type="SUPFAM" id="SSF88659">
    <property type="entry name" value="Sigma3 and sigma4 domains of RNA polymerase sigma factors"/>
    <property type="match status" value="1"/>
</dbReference>
<dbReference type="NCBIfam" id="TIGR02999">
    <property type="entry name" value="Sig-70_X6"/>
    <property type="match status" value="1"/>
</dbReference>
<comment type="caution">
    <text evidence="5">The sequence shown here is derived from an EMBL/GenBank/DDBJ whole genome shotgun (WGS) entry which is preliminary data.</text>
</comment>
<keyword evidence="1" id="KW-0805">Transcription regulation</keyword>
<dbReference type="PANTHER" id="PTHR43133:SF39">
    <property type="entry name" value="SIMILAR TO RNA POLYMERASE SIGMA-E FACTOR"/>
    <property type="match status" value="1"/>
</dbReference>
<dbReference type="GO" id="GO:0006352">
    <property type="term" value="P:DNA-templated transcription initiation"/>
    <property type="evidence" value="ECO:0007669"/>
    <property type="project" value="InterPro"/>
</dbReference>
<gene>
    <name evidence="5" type="ORF">C5Y96_14135</name>
</gene>
<dbReference type="AlphaFoldDB" id="A0A2S8FEL9"/>
<dbReference type="NCBIfam" id="TIGR02937">
    <property type="entry name" value="sigma70-ECF"/>
    <property type="match status" value="1"/>
</dbReference>
<accession>A0A2S8FEL9</accession>
<dbReference type="InterPro" id="IPR011517">
    <property type="entry name" value="RNA_pol_sigma70_ECF-like"/>
</dbReference>
<reference evidence="5 6" key="1">
    <citation type="submission" date="2018-02" db="EMBL/GenBank/DDBJ databases">
        <title>Comparative genomes isolates from brazilian mangrove.</title>
        <authorList>
            <person name="Araujo J.E."/>
            <person name="Taketani R.G."/>
            <person name="Silva M.C.P."/>
            <person name="Loureco M.V."/>
            <person name="Andreote F.D."/>
        </authorList>
    </citation>
    <scope>NUCLEOTIDE SEQUENCE [LARGE SCALE GENOMIC DNA]</scope>
    <source>
        <strain evidence="5 6">HEX-2 MGV</strain>
    </source>
</reference>
<dbReference type="CDD" id="cd06171">
    <property type="entry name" value="Sigma70_r4"/>
    <property type="match status" value="1"/>
</dbReference>
<dbReference type="GO" id="GO:0016987">
    <property type="term" value="F:sigma factor activity"/>
    <property type="evidence" value="ECO:0007669"/>
    <property type="project" value="UniProtKB-KW"/>
</dbReference>